<dbReference type="InterPro" id="IPR036768">
    <property type="entry name" value="PolIII_chi_sf"/>
</dbReference>
<dbReference type="GO" id="GO:0006260">
    <property type="term" value="P:DNA replication"/>
    <property type="evidence" value="ECO:0007669"/>
    <property type="project" value="InterPro"/>
</dbReference>
<dbReference type="GO" id="GO:0003677">
    <property type="term" value="F:DNA binding"/>
    <property type="evidence" value="ECO:0007669"/>
    <property type="project" value="InterPro"/>
</dbReference>
<keyword evidence="1" id="KW-0548">Nucleotidyltransferase</keyword>
<dbReference type="GO" id="GO:0003887">
    <property type="term" value="F:DNA-directed DNA polymerase activity"/>
    <property type="evidence" value="ECO:0007669"/>
    <property type="project" value="UniProtKB-EC"/>
</dbReference>
<proteinExistence type="predicted"/>
<dbReference type="EMBL" id="CAJFCI010000045">
    <property type="protein sequence ID" value="CAD5108019.1"/>
    <property type="molecule type" value="Genomic_DNA"/>
</dbReference>
<dbReference type="Proteomes" id="UP000583387">
    <property type="component" value="Unassembled WGS sequence"/>
</dbReference>
<organism evidence="1 2">
    <name type="scientific">Zestomonas carbonaria</name>
    <dbReference type="NCBI Taxonomy" id="2762745"/>
    <lineage>
        <taxon>Bacteria</taxon>
        <taxon>Pseudomonadati</taxon>
        <taxon>Pseudomonadota</taxon>
        <taxon>Gammaproteobacteria</taxon>
        <taxon>Pseudomonadales</taxon>
        <taxon>Pseudomonadaceae</taxon>
        <taxon>Zestomonas</taxon>
    </lineage>
</organism>
<keyword evidence="1" id="KW-0808">Transferase</keyword>
<dbReference type="EC" id="2.7.7.7" evidence="1"/>
<sequence length="139" mass="15940">MSRIEFYVLSSSSQSERMLAACKLALKGWRARMPVFVRCQDEAQARELDELLWRFKADAFIPHDLHASDPQAPVVIGLDDEPASRQGLLINLQPDISPHVGHFSRVIEIVNQDPPLLAACRKNFRLYRERGYDPQRVEL</sequence>
<evidence type="ECO:0000313" key="1">
    <source>
        <dbReference type="EMBL" id="CAD5108019.1"/>
    </source>
</evidence>
<dbReference type="RefSeq" id="WP_187671356.1">
    <property type="nucleotide sequence ID" value="NZ_CAJFCI010000045.1"/>
</dbReference>
<dbReference type="SUPFAM" id="SSF102400">
    <property type="entry name" value="DNA polymerase III chi subunit"/>
    <property type="match status" value="1"/>
</dbReference>
<keyword evidence="2" id="KW-1185">Reference proteome</keyword>
<dbReference type="AlphaFoldDB" id="A0A7U7EN38"/>
<dbReference type="PANTHER" id="PTHR38767">
    <property type="entry name" value="DNA POLYMERASE III SUBUNIT CHI"/>
    <property type="match status" value="1"/>
</dbReference>
<dbReference type="InterPro" id="IPR007459">
    <property type="entry name" value="DNA_pol3_chi"/>
</dbReference>
<dbReference type="Pfam" id="PF04364">
    <property type="entry name" value="DNA_pol3_chi"/>
    <property type="match status" value="1"/>
</dbReference>
<reference evidence="1 2" key="1">
    <citation type="submission" date="2020-08" db="EMBL/GenBank/DDBJ databases">
        <authorList>
            <person name="Criscuolo A."/>
        </authorList>
    </citation>
    <scope>NUCLEOTIDE SEQUENCE [LARGE SCALE GENOMIC DNA]</scope>
    <source>
        <strain evidence="1">CIP111764</strain>
    </source>
</reference>
<comment type="caution">
    <text evidence="1">The sequence shown here is derived from an EMBL/GenBank/DDBJ whole genome shotgun (WGS) entry which is preliminary data.</text>
</comment>
<protein>
    <submittedName>
        <fullName evidence="1">DNA polymerase III subunit chi</fullName>
        <ecNumber evidence="1">2.7.7.7</ecNumber>
    </submittedName>
</protein>
<name>A0A7U7EN38_9GAMM</name>
<accession>A0A7U7EN38</accession>
<gene>
    <name evidence="1" type="primary">holC</name>
    <name evidence="1" type="ORF">PSEWESI4_02302</name>
</gene>
<dbReference type="Gene3D" id="3.40.50.10110">
    <property type="entry name" value="DNA polymerase III subunit chi"/>
    <property type="match status" value="1"/>
</dbReference>
<dbReference type="GO" id="GO:0032298">
    <property type="term" value="P:positive regulation of DNA-templated DNA replication initiation"/>
    <property type="evidence" value="ECO:0007669"/>
    <property type="project" value="TreeGrafter"/>
</dbReference>
<evidence type="ECO:0000313" key="2">
    <source>
        <dbReference type="Proteomes" id="UP000583387"/>
    </source>
</evidence>
<dbReference type="PANTHER" id="PTHR38767:SF1">
    <property type="entry name" value="DNA POLYMERASE III SUBUNIT CHI"/>
    <property type="match status" value="1"/>
</dbReference>